<proteinExistence type="inferred from homology"/>
<gene>
    <name evidence="9" type="ORF">SAMN02745157_3913</name>
</gene>
<feature type="transmembrane region" description="Helical" evidence="7">
    <location>
        <begin position="87"/>
        <end position="107"/>
    </location>
</feature>
<dbReference type="RefSeq" id="WP_073056174.1">
    <property type="nucleotide sequence ID" value="NZ_FQUP01000004.1"/>
</dbReference>
<feature type="transmembrane region" description="Helical" evidence="7">
    <location>
        <begin position="114"/>
        <end position="139"/>
    </location>
</feature>
<dbReference type="GO" id="GO:0055085">
    <property type="term" value="P:transmembrane transport"/>
    <property type="evidence" value="ECO:0007669"/>
    <property type="project" value="InterPro"/>
</dbReference>
<dbReference type="EMBL" id="FQUP01000004">
    <property type="protein sequence ID" value="SHG28527.1"/>
    <property type="molecule type" value="Genomic_DNA"/>
</dbReference>
<dbReference type="Gene3D" id="1.10.3720.10">
    <property type="entry name" value="MetI-like"/>
    <property type="match status" value="1"/>
</dbReference>
<dbReference type="Proteomes" id="UP000184485">
    <property type="component" value="Unassembled WGS sequence"/>
</dbReference>
<feature type="transmembrane region" description="Helical" evidence="7">
    <location>
        <begin position="242"/>
        <end position="263"/>
    </location>
</feature>
<dbReference type="GO" id="GO:0005886">
    <property type="term" value="C:plasma membrane"/>
    <property type="evidence" value="ECO:0007669"/>
    <property type="project" value="UniProtKB-SubCell"/>
</dbReference>
<dbReference type="CDD" id="cd06261">
    <property type="entry name" value="TM_PBP2"/>
    <property type="match status" value="1"/>
</dbReference>
<protein>
    <submittedName>
        <fullName evidence="9">NitT/TauT family transport system permease protein</fullName>
    </submittedName>
</protein>
<dbReference type="PANTHER" id="PTHR30151:SF20">
    <property type="entry name" value="ABC TRANSPORTER PERMEASE PROTEIN HI_0355-RELATED"/>
    <property type="match status" value="1"/>
</dbReference>
<organism evidence="9 10">
    <name type="scientific">Kaistia soli DSM 19436</name>
    <dbReference type="NCBI Taxonomy" id="1122133"/>
    <lineage>
        <taxon>Bacteria</taxon>
        <taxon>Pseudomonadati</taxon>
        <taxon>Pseudomonadota</taxon>
        <taxon>Alphaproteobacteria</taxon>
        <taxon>Hyphomicrobiales</taxon>
        <taxon>Kaistiaceae</taxon>
        <taxon>Kaistia</taxon>
    </lineage>
</organism>
<feature type="transmembrane region" description="Helical" evidence="7">
    <location>
        <begin position="24"/>
        <end position="48"/>
    </location>
</feature>
<evidence type="ECO:0000256" key="6">
    <source>
        <dbReference type="ARBA" id="ARBA00023136"/>
    </source>
</evidence>
<reference evidence="9 10" key="1">
    <citation type="submission" date="2016-11" db="EMBL/GenBank/DDBJ databases">
        <authorList>
            <person name="Jaros S."/>
            <person name="Januszkiewicz K."/>
            <person name="Wedrychowicz H."/>
        </authorList>
    </citation>
    <scope>NUCLEOTIDE SEQUENCE [LARGE SCALE GENOMIC DNA]</scope>
    <source>
        <strain evidence="9 10">DSM 19436</strain>
    </source>
</reference>
<dbReference type="InterPro" id="IPR000515">
    <property type="entry name" value="MetI-like"/>
</dbReference>
<evidence type="ECO:0000256" key="7">
    <source>
        <dbReference type="RuleBase" id="RU363032"/>
    </source>
</evidence>
<dbReference type="Pfam" id="PF00528">
    <property type="entry name" value="BPD_transp_1"/>
    <property type="match status" value="1"/>
</dbReference>
<dbReference type="STRING" id="1122133.SAMN02745157_3913"/>
<name>A0A1M5IJR8_9HYPH</name>
<evidence type="ECO:0000259" key="8">
    <source>
        <dbReference type="PROSITE" id="PS50928"/>
    </source>
</evidence>
<keyword evidence="2 7" id="KW-0813">Transport</keyword>
<dbReference type="PANTHER" id="PTHR30151">
    <property type="entry name" value="ALKANE SULFONATE ABC TRANSPORTER-RELATED, MEMBRANE SUBUNIT"/>
    <property type="match status" value="1"/>
</dbReference>
<keyword evidence="5 7" id="KW-1133">Transmembrane helix</keyword>
<evidence type="ECO:0000256" key="4">
    <source>
        <dbReference type="ARBA" id="ARBA00022692"/>
    </source>
</evidence>
<comment type="subcellular location">
    <subcellularLocation>
        <location evidence="1 7">Cell membrane</location>
        <topology evidence="1 7">Multi-pass membrane protein</topology>
    </subcellularLocation>
</comment>
<evidence type="ECO:0000313" key="9">
    <source>
        <dbReference type="EMBL" id="SHG28527.1"/>
    </source>
</evidence>
<sequence length="277" mass="29885">MSSLSLADAGATERSESARTRPQINVPLGLILPPALFVIALVGLWAVLSATGVIPRYILPAPDAILNEFIRNYPVLTKHALATMGEAVAGFLIGNIVAVVMAILFSYSGLLKDAFYPFALISRAIPIIAFTPLLVIVLGRGQPPVIAVVSIAVYFPAFLNMMRGLASADVDYHEMLHTLSASRWQRLRIVDWPASLPYLFAALKVSASIAFISALVAEWIGANQGLGYLVVISSQYFKLPTLWAAIIVAAVLTLLLLAIVVILERLLHRWTATAAEL</sequence>
<evidence type="ECO:0000313" key="10">
    <source>
        <dbReference type="Proteomes" id="UP000184485"/>
    </source>
</evidence>
<dbReference type="InterPro" id="IPR035906">
    <property type="entry name" value="MetI-like_sf"/>
</dbReference>
<evidence type="ECO:0000256" key="1">
    <source>
        <dbReference type="ARBA" id="ARBA00004651"/>
    </source>
</evidence>
<feature type="transmembrane region" description="Helical" evidence="7">
    <location>
        <begin position="145"/>
        <end position="166"/>
    </location>
</feature>
<evidence type="ECO:0000256" key="3">
    <source>
        <dbReference type="ARBA" id="ARBA00022475"/>
    </source>
</evidence>
<dbReference type="AlphaFoldDB" id="A0A1M5IJR8"/>
<evidence type="ECO:0000256" key="2">
    <source>
        <dbReference type="ARBA" id="ARBA00022448"/>
    </source>
</evidence>
<keyword evidence="3" id="KW-1003">Cell membrane</keyword>
<dbReference type="SUPFAM" id="SSF161098">
    <property type="entry name" value="MetI-like"/>
    <property type="match status" value="1"/>
</dbReference>
<accession>A0A1M5IJR8</accession>
<keyword evidence="4 7" id="KW-0812">Transmembrane</keyword>
<keyword evidence="6 7" id="KW-0472">Membrane</keyword>
<dbReference type="PROSITE" id="PS50928">
    <property type="entry name" value="ABC_TM1"/>
    <property type="match status" value="1"/>
</dbReference>
<evidence type="ECO:0000256" key="5">
    <source>
        <dbReference type="ARBA" id="ARBA00022989"/>
    </source>
</evidence>
<comment type="similarity">
    <text evidence="7">Belongs to the binding-protein-dependent transport system permease family.</text>
</comment>
<feature type="transmembrane region" description="Helical" evidence="7">
    <location>
        <begin position="196"/>
        <end position="222"/>
    </location>
</feature>
<keyword evidence="10" id="KW-1185">Reference proteome</keyword>
<dbReference type="OrthoDB" id="9786495at2"/>
<feature type="domain" description="ABC transmembrane type-1" evidence="8">
    <location>
        <begin position="80"/>
        <end position="264"/>
    </location>
</feature>